<accession>A0AAD5L3R9</accession>
<comment type="caution">
    <text evidence="1">The sequence shown here is derived from an EMBL/GenBank/DDBJ whole genome shotgun (WGS) entry which is preliminary data.</text>
</comment>
<name>A0AAD5L3R9_9CRUS</name>
<evidence type="ECO:0000313" key="1">
    <source>
        <dbReference type="EMBL" id="KAI9555188.1"/>
    </source>
</evidence>
<dbReference type="EMBL" id="WJBH02000007">
    <property type="protein sequence ID" value="KAI9555188.1"/>
    <property type="molecule type" value="Genomic_DNA"/>
</dbReference>
<protein>
    <submittedName>
        <fullName evidence="1">Uncharacterized protein</fullName>
    </submittedName>
</protein>
<organism evidence="1 2">
    <name type="scientific">Daphnia sinensis</name>
    <dbReference type="NCBI Taxonomy" id="1820382"/>
    <lineage>
        <taxon>Eukaryota</taxon>
        <taxon>Metazoa</taxon>
        <taxon>Ecdysozoa</taxon>
        <taxon>Arthropoda</taxon>
        <taxon>Crustacea</taxon>
        <taxon>Branchiopoda</taxon>
        <taxon>Diplostraca</taxon>
        <taxon>Cladocera</taxon>
        <taxon>Anomopoda</taxon>
        <taxon>Daphniidae</taxon>
        <taxon>Daphnia</taxon>
        <taxon>Daphnia similis group</taxon>
    </lineage>
</organism>
<evidence type="ECO:0000313" key="2">
    <source>
        <dbReference type="Proteomes" id="UP000820818"/>
    </source>
</evidence>
<gene>
    <name evidence="1" type="ORF">GHT06_017703</name>
</gene>
<dbReference type="Proteomes" id="UP000820818">
    <property type="component" value="Linkage Group LG7"/>
</dbReference>
<dbReference type="AlphaFoldDB" id="A0AAD5L3R9"/>
<sequence length="65" mass="7873">MTMMVHLNENFSAALVRPSQRRFETSDKRGWRHMSCQLLHSYAYMLNSKKSYMYLYIYIYLSPGR</sequence>
<reference evidence="1 2" key="1">
    <citation type="submission" date="2022-05" db="EMBL/GenBank/DDBJ databases">
        <title>A multi-omics perspective on studying reproductive biology in Daphnia sinensis.</title>
        <authorList>
            <person name="Jia J."/>
        </authorList>
    </citation>
    <scope>NUCLEOTIDE SEQUENCE [LARGE SCALE GENOMIC DNA]</scope>
    <source>
        <strain evidence="1 2">WSL</strain>
    </source>
</reference>
<proteinExistence type="predicted"/>
<keyword evidence="2" id="KW-1185">Reference proteome</keyword>